<keyword evidence="2" id="KW-0805">Transcription regulation</keyword>
<dbReference type="GO" id="GO:0003677">
    <property type="term" value="F:DNA binding"/>
    <property type="evidence" value="ECO:0007669"/>
    <property type="project" value="UniProtKB-KW"/>
</dbReference>
<dbReference type="AlphaFoldDB" id="A0A2T4DPA0"/>
<dbReference type="Proteomes" id="UP000240608">
    <property type="component" value="Unassembled WGS sequence"/>
</dbReference>
<dbReference type="EMBL" id="PYVU01000097">
    <property type="protein sequence ID" value="PTB95640.1"/>
    <property type="molecule type" value="Genomic_DNA"/>
</dbReference>
<keyword evidence="3" id="KW-0238">DNA-binding</keyword>
<accession>A0A2T4DPA0</accession>
<comment type="caution">
    <text evidence="5">The sequence shown here is derived from an EMBL/GenBank/DDBJ whole genome shotgun (WGS) entry which is preliminary data.</text>
</comment>
<dbReference type="Gene3D" id="1.10.10.10">
    <property type="entry name" value="Winged helix-like DNA-binding domain superfamily/Winged helix DNA-binding domain"/>
    <property type="match status" value="1"/>
</dbReference>
<dbReference type="InterPro" id="IPR036388">
    <property type="entry name" value="WH-like_DNA-bd_sf"/>
</dbReference>
<dbReference type="Gene3D" id="1.10.4040.10">
    <property type="entry name" value="Penicillinase repressor domain"/>
    <property type="match status" value="1"/>
</dbReference>
<dbReference type="PIRSF" id="PIRSF019455">
    <property type="entry name" value="CopR_AtkY"/>
    <property type="match status" value="1"/>
</dbReference>
<reference evidence="5 6" key="1">
    <citation type="submission" date="2018-03" db="EMBL/GenBank/DDBJ databases">
        <title>Cross-interface Injection: A General Nanoliter Liquid Handling Method Applied to Single Cells Genome Amplification Automated Nanoliter Liquid Handling Applied to Single Cell Multiple Displacement Amplification.</title>
        <authorList>
            <person name="Yun J."/>
            <person name="Xu P."/>
            <person name="Xu J."/>
            <person name="Dai X."/>
            <person name="Wang Y."/>
            <person name="Zheng X."/>
            <person name="Cao C."/>
            <person name="Yi Q."/>
            <person name="Zhu Y."/>
            <person name="Wang L."/>
            <person name="Dong Z."/>
            <person name="Huang Y."/>
            <person name="Huang L."/>
            <person name="Du W."/>
        </authorList>
    </citation>
    <scope>NUCLEOTIDE SEQUENCE [LARGE SCALE GENOMIC DNA]</scope>
    <source>
        <strain evidence="5 6">Z-D1-2</strain>
    </source>
</reference>
<dbReference type="Pfam" id="PF03965">
    <property type="entry name" value="Penicillinase_R"/>
    <property type="match status" value="1"/>
</dbReference>
<dbReference type="GO" id="GO:0045892">
    <property type="term" value="P:negative regulation of DNA-templated transcription"/>
    <property type="evidence" value="ECO:0007669"/>
    <property type="project" value="InterPro"/>
</dbReference>
<gene>
    <name evidence="5" type="ORF">C9994_10825</name>
</gene>
<proteinExistence type="inferred from homology"/>
<organism evidence="5 6">
    <name type="scientific">Marivirga lumbricoides</name>
    <dbReference type="NCBI Taxonomy" id="1046115"/>
    <lineage>
        <taxon>Bacteria</taxon>
        <taxon>Pseudomonadati</taxon>
        <taxon>Bacteroidota</taxon>
        <taxon>Cytophagia</taxon>
        <taxon>Cytophagales</taxon>
        <taxon>Marivirgaceae</taxon>
        <taxon>Marivirga</taxon>
    </lineage>
</organism>
<evidence type="ECO:0000256" key="2">
    <source>
        <dbReference type="ARBA" id="ARBA00023015"/>
    </source>
</evidence>
<evidence type="ECO:0000313" key="5">
    <source>
        <dbReference type="EMBL" id="PTB95640.1"/>
    </source>
</evidence>
<keyword evidence="4" id="KW-0804">Transcription</keyword>
<evidence type="ECO:0000256" key="4">
    <source>
        <dbReference type="ARBA" id="ARBA00023163"/>
    </source>
</evidence>
<dbReference type="InterPro" id="IPR036390">
    <property type="entry name" value="WH_DNA-bd_sf"/>
</dbReference>
<sequence length="122" mass="14236">MQQLTRAEEEIMQKLWKLEKAHVKEVLSLMPEPKPAYNTVSTIIRILEKKGVVGHEVVGKSHLYFPILRKEEYKKQSLKQLIQGYFEGSFSQMASFFAKEENLSTKEVDELLSHLKKDIKDK</sequence>
<comment type="similarity">
    <text evidence="1">Belongs to the BlaI transcriptional regulatory family.</text>
</comment>
<name>A0A2T4DPA0_9BACT</name>
<dbReference type="InterPro" id="IPR005650">
    <property type="entry name" value="BlaI_family"/>
</dbReference>
<evidence type="ECO:0000256" key="3">
    <source>
        <dbReference type="ARBA" id="ARBA00023125"/>
    </source>
</evidence>
<dbReference type="SUPFAM" id="SSF46785">
    <property type="entry name" value="Winged helix' DNA-binding domain"/>
    <property type="match status" value="1"/>
</dbReference>
<protein>
    <submittedName>
        <fullName evidence="5">CopY family transcriptional repressor</fullName>
    </submittedName>
</protein>
<evidence type="ECO:0000313" key="6">
    <source>
        <dbReference type="Proteomes" id="UP000240608"/>
    </source>
</evidence>
<evidence type="ECO:0000256" key="1">
    <source>
        <dbReference type="ARBA" id="ARBA00011046"/>
    </source>
</evidence>